<keyword evidence="4" id="KW-1185">Reference proteome</keyword>
<evidence type="ECO:0000313" key="3">
    <source>
        <dbReference type="EMBL" id="CAL93100.1"/>
    </source>
</evidence>
<dbReference type="Proteomes" id="UP000002588">
    <property type="component" value="Chromosome"/>
</dbReference>
<protein>
    <submittedName>
        <fullName evidence="3">Conserved hypothetical secreted protein</fullName>
    </submittedName>
</protein>
<dbReference type="EMBL" id="AM406670">
    <property type="protein sequence ID" value="CAL93100.1"/>
    <property type="molecule type" value="Genomic_DNA"/>
</dbReference>
<name>A1K2P5_AZOSB</name>
<dbReference type="eggNOG" id="ENOG5032ZDU">
    <property type="taxonomic scope" value="Bacteria"/>
</dbReference>
<feature type="region of interest" description="Disordered" evidence="1">
    <location>
        <begin position="61"/>
        <end position="131"/>
    </location>
</feature>
<organism evidence="3 4">
    <name type="scientific">Azoarcus sp. (strain BH72)</name>
    <dbReference type="NCBI Taxonomy" id="418699"/>
    <lineage>
        <taxon>Bacteria</taxon>
        <taxon>Pseudomonadati</taxon>
        <taxon>Pseudomonadota</taxon>
        <taxon>Betaproteobacteria</taxon>
        <taxon>Rhodocyclales</taxon>
        <taxon>Zoogloeaceae</taxon>
        <taxon>Azoarcus</taxon>
    </lineage>
</organism>
<feature type="compositionally biased region" description="Low complexity" evidence="1">
    <location>
        <begin position="64"/>
        <end position="82"/>
    </location>
</feature>
<feature type="compositionally biased region" description="Low complexity" evidence="1">
    <location>
        <begin position="95"/>
        <end position="112"/>
    </location>
</feature>
<feature type="compositionally biased region" description="Basic and acidic residues" evidence="1">
    <location>
        <begin position="27"/>
        <end position="46"/>
    </location>
</feature>
<evidence type="ECO:0000313" key="4">
    <source>
        <dbReference type="Proteomes" id="UP000002588"/>
    </source>
</evidence>
<feature type="compositionally biased region" description="Polar residues" evidence="1">
    <location>
        <begin position="118"/>
        <end position="128"/>
    </location>
</feature>
<dbReference type="AlphaFoldDB" id="A1K2P5"/>
<feature type="chain" id="PRO_5002635335" evidence="2">
    <location>
        <begin position="25"/>
        <end position="144"/>
    </location>
</feature>
<dbReference type="InterPro" id="IPR011690">
    <property type="entry name" value="P_starv_induced_PsiF"/>
</dbReference>
<sequence>MKKLLSAFALAVSCTAMLPAEAQANPQHERMRRCSQEAKEQTLKGDERKAFMSTCLKGKHDTGAETATAPAKPAAKAAAAKPAAEKSAADKTSTAKPAAADKVAEADAAPVAQRSKMKTCNQSATEQSLKGDARKAFMSECLKG</sequence>
<reference evidence="3 4" key="1">
    <citation type="journal article" date="2006" name="Nat. Biotechnol.">
        <title>Complete genome of the mutualistic, N2-fixing grass endophyte Azoarcus sp. strain BH72.</title>
        <authorList>
            <person name="Krause A."/>
            <person name="Ramakumar A."/>
            <person name="Bartels D."/>
            <person name="Battistoni F."/>
            <person name="Bekel T."/>
            <person name="Boch J."/>
            <person name="Boehm M."/>
            <person name="Friedrich F."/>
            <person name="Hurek T."/>
            <person name="Krause L."/>
            <person name="Linke B."/>
            <person name="McHardy A.C."/>
            <person name="Sarkar A."/>
            <person name="Schneiker S."/>
            <person name="Syed A.A."/>
            <person name="Thauer R."/>
            <person name="Vorhoelter F.-J."/>
            <person name="Weidner S."/>
            <person name="Puehler A."/>
            <person name="Reinhold-Hurek B."/>
            <person name="Kaiser O."/>
            <person name="Goesmann A."/>
        </authorList>
    </citation>
    <scope>NUCLEOTIDE SEQUENCE [LARGE SCALE GENOMIC DNA]</scope>
    <source>
        <strain evidence="3 4">BH72</strain>
    </source>
</reference>
<dbReference type="Pfam" id="PF07769">
    <property type="entry name" value="PsiF_repeat"/>
    <property type="match status" value="2"/>
</dbReference>
<dbReference type="RefSeq" id="WP_011764218.1">
    <property type="nucleotide sequence ID" value="NC_008702.1"/>
</dbReference>
<feature type="signal peptide" evidence="2">
    <location>
        <begin position="1"/>
        <end position="24"/>
    </location>
</feature>
<dbReference type="STRING" id="62928.azo0483"/>
<dbReference type="HOGENOM" id="CLU_129289_2_0_4"/>
<gene>
    <name evidence="3" type="ordered locus">azo0483</name>
</gene>
<proteinExistence type="predicted"/>
<evidence type="ECO:0000256" key="2">
    <source>
        <dbReference type="SAM" id="SignalP"/>
    </source>
</evidence>
<accession>A1K2P5</accession>
<feature type="region of interest" description="Disordered" evidence="1">
    <location>
        <begin position="22"/>
        <end position="46"/>
    </location>
</feature>
<evidence type="ECO:0000256" key="1">
    <source>
        <dbReference type="SAM" id="MobiDB-lite"/>
    </source>
</evidence>
<keyword evidence="2" id="KW-0732">Signal</keyword>
<dbReference type="KEGG" id="azo:azo0483"/>